<protein>
    <submittedName>
        <fullName evidence="7">4-hydroxybenzoate transporter</fullName>
    </submittedName>
</protein>
<reference evidence="7 8" key="1">
    <citation type="submission" date="2017-03" db="EMBL/GenBank/DDBJ databases">
        <title>Genome analysis of strain PAMC 26577.</title>
        <authorList>
            <person name="Oh H.-M."/>
            <person name="Yang J.-A."/>
        </authorList>
    </citation>
    <scope>NUCLEOTIDE SEQUENCE [LARGE SCALE GENOMIC DNA]</scope>
    <source>
        <strain evidence="7 8">PAMC 26577</strain>
    </source>
</reference>
<dbReference type="AlphaFoldDB" id="A0A242M6V1"/>
<evidence type="ECO:0000313" key="7">
    <source>
        <dbReference type="EMBL" id="OTP66355.1"/>
    </source>
</evidence>
<feature type="transmembrane region" description="Helical" evidence="5">
    <location>
        <begin position="90"/>
        <end position="109"/>
    </location>
</feature>
<evidence type="ECO:0000259" key="6">
    <source>
        <dbReference type="PROSITE" id="PS50850"/>
    </source>
</evidence>
<dbReference type="Proteomes" id="UP000195221">
    <property type="component" value="Unassembled WGS sequence"/>
</dbReference>
<feature type="transmembrane region" description="Helical" evidence="5">
    <location>
        <begin position="115"/>
        <end position="135"/>
    </location>
</feature>
<evidence type="ECO:0000256" key="2">
    <source>
        <dbReference type="ARBA" id="ARBA00022692"/>
    </source>
</evidence>
<sequence length="443" mass="46704">MQVQATTPDNVMDRQQISSLQVLTLMLCFLVVAADGFDVASVGYVAPLLKKAWSLSPSQLGPIFGAGLFGLTVGSFLFGPLADRIGRKRVIVISLILFGIGSLACAYAPSPFWLIVLRFATGAGLGGAMPNAITLSSEFSPTRSRALMVTLMFCGFTLGLAFGGAVASILIPSFGWQGVFVFGGLFPLCLTPVVWLFLPESLRFMAGKPRFEREAKAVLRRLTGNEDTPLHRVVPEEASADAAQETAVKTLFNKRYRTGTLLLWVAFFCTLWVYYQIASWLPTVITEAGIDAAHAARVGAMLPLGGTIGSLINARLMDRTNPFFVLAGSYAVAAVSIALIGLSINEPLWVYITVFLAGLGLSGAQTGANVLVAGFYTTAARATGVSWALGVGRVGSIIGSMTGGILLAALHSVSAAFVVFAVPVVIAGAAMLANGWFYRGNSA</sequence>
<evidence type="ECO:0000256" key="5">
    <source>
        <dbReference type="SAM" id="Phobius"/>
    </source>
</evidence>
<feature type="transmembrane region" description="Helical" evidence="5">
    <location>
        <begin position="348"/>
        <end position="375"/>
    </location>
</feature>
<comment type="caution">
    <text evidence="7">The sequence shown here is derived from an EMBL/GenBank/DDBJ whole genome shotgun (WGS) entry which is preliminary data.</text>
</comment>
<feature type="transmembrane region" description="Helical" evidence="5">
    <location>
        <begin position="323"/>
        <end position="342"/>
    </location>
</feature>
<feature type="transmembrane region" description="Helical" evidence="5">
    <location>
        <begin position="261"/>
        <end position="278"/>
    </location>
</feature>
<dbReference type="SUPFAM" id="SSF103473">
    <property type="entry name" value="MFS general substrate transporter"/>
    <property type="match status" value="1"/>
</dbReference>
<feature type="transmembrane region" description="Helical" evidence="5">
    <location>
        <begin position="147"/>
        <end position="171"/>
    </location>
</feature>
<dbReference type="Pfam" id="PF07690">
    <property type="entry name" value="MFS_1"/>
    <property type="match status" value="1"/>
</dbReference>
<feature type="transmembrane region" description="Helical" evidence="5">
    <location>
        <begin position="177"/>
        <end position="198"/>
    </location>
</feature>
<comment type="subcellular location">
    <subcellularLocation>
        <location evidence="1">Membrane</location>
        <topology evidence="1">Multi-pass membrane protein</topology>
    </subcellularLocation>
</comment>
<evidence type="ECO:0000256" key="3">
    <source>
        <dbReference type="ARBA" id="ARBA00022989"/>
    </source>
</evidence>
<feature type="transmembrane region" description="Helical" evidence="5">
    <location>
        <begin position="58"/>
        <end position="78"/>
    </location>
</feature>
<dbReference type="RefSeq" id="WP_062174826.1">
    <property type="nucleotide sequence ID" value="NZ_NBTZ01000161.1"/>
</dbReference>
<dbReference type="InterPro" id="IPR036259">
    <property type="entry name" value="MFS_trans_sf"/>
</dbReference>
<dbReference type="PROSITE" id="PS50850">
    <property type="entry name" value="MFS"/>
    <property type="match status" value="1"/>
</dbReference>
<evidence type="ECO:0000256" key="4">
    <source>
        <dbReference type="ARBA" id="ARBA00023136"/>
    </source>
</evidence>
<feature type="domain" description="Major facilitator superfamily (MFS) profile" evidence="6">
    <location>
        <begin position="24"/>
        <end position="439"/>
    </location>
</feature>
<name>A0A242M6V1_CABSO</name>
<keyword evidence="4 5" id="KW-0472">Membrane</keyword>
<dbReference type="EMBL" id="NBTZ01000161">
    <property type="protein sequence ID" value="OTP66355.1"/>
    <property type="molecule type" value="Genomic_DNA"/>
</dbReference>
<keyword evidence="3 5" id="KW-1133">Transmembrane helix</keyword>
<evidence type="ECO:0000313" key="8">
    <source>
        <dbReference type="Proteomes" id="UP000195221"/>
    </source>
</evidence>
<keyword evidence="2 5" id="KW-0812">Transmembrane</keyword>
<dbReference type="CDD" id="cd17365">
    <property type="entry name" value="MFS_PcaK_like"/>
    <property type="match status" value="1"/>
</dbReference>
<organism evidence="7 8">
    <name type="scientific">Caballeronia sordidicola</name>
    <name type="common">Burkholderia sordidicola</name>
    <dbReference type="NCBI Taxonomy" id="196367"/>
    <lineage>
        <taxon>Bacteria</taxon>
        <taxon>Pseudomonadati</taxon>
        <taxon>Pseudomonadota</taxon>
        <taxon>Betaproteobacteria</taxon>
        <taxon>Burkholderiales</taxon>
        <taxon>Burkholderiaceae</taxon>
        <taxon>Caballeronia</taxon>
    </lineage>
</organism>
<evidence type="ECO:0000256" key="1">
    <source>
        <dbReference type="ARBA" id="ARBA00004141"/>
    </source>
</evidence>
<dbReference type="PANTHER" id="PTHR23508:SF10">
    <property type="entry name" value="CARBOXYLIC ACID TRANSPORTER PROTEIN HOMOLOG"/>
    <property type="match status" value="1"/>
</dbReference>
<dbReference type="InterPro" id="IPR020846">
    <property type="entry name" value="MFS_dom"/>
</dbReference>
<feature type="transmembrane region" description="Helical" evidence="5">
    <location>
        <begin position="22"/>
        <end position="46"/>
    </location>
</feature>
<dbReference type="GO" id="GO:0046943">
    <property type="term" value="F:carboxylic acid transmembrane transporter activity"/>
    <property type="evidence" value="ECO:0007669"/>
    <property type="project" value="TreeGrafter"/>
</dbReference>
<gene>
    <name evidence="7" type="ORF">PAMC26577_37860</name>
</gene>
<dbReference type="Gene3D" id="1.20.1250.20">
    <property type="entry name" value="MFS general substrate transporter like domains"/>
    <property type="match status" value="1"/>
</dbReference>
<feature type="transmembrane region" description="Helical" evidence="5">
    <location>
        <begin position="416"/>
        <end position="438"/>
    </location>
</feature>
<feature type="transmembrane region" description="Helical" evidence="5">
    <location>
        <begin position="298"/>
        <end position="316"/>
    </location>
</feature>
<feature type="transmembrane region" description="Helical" evidence="5">
    <location>
        <begin position="387"/>
        <end position="410"/>
    </location>
</feature>
<dbReference type="PANTHER" id="PTHR23508">
    <property type="entry name" value="CARBOXYLIC ACID TRANSPORTER PROTEIN HOMOLOG"/>
    <property type="match status" value="1"/>
</dbReference>
<dbReference type="InterPro" id="IPR011701">
    <property type="entry name" value="MFS"/>
</dbReference>
<dbReference type="GO" id="GO:0005886">
    <property type="term" value="C:plasma membrane"/>
    <property type="evidence" value="ECO:0007669"/>
    <property type="project" value="TreeGrafter"/>
</dbReference>
<accession>A0A242M6V1</accession>
<proteinExistence type="predicted"/>